<dbReference type="Pfam" id="PF03016">
    <property type="entry name" value="Exostosin_GT47"/>
    <property type="match status" value="1"/>
</dbReference>
<feature type="domain" description="Exostosin GT47" evidence="7">
    <location>
        <begin position="121"/>
        <end position="397"/>
    </location>
</feature>
<dbReference type="Proteomes" id="UP001371456">
    <property type="component" value="Unassembled WGS sequence"/>
</dbReference>
<evidence type="ECO:0000256" key="2">
    <source>
        <dbReference type="ARBA" id="ARBA00010271"/>
    </source>
</evidence>
<keyword evidence="5" id="KW-0333">Golgi apparatus</keyword>
<accession>A0AAN8U4C8</accession>
<keyword evidence="4" id="KW-0735">Signal-anchor</keyword>
<keyword evidence="6" id="KW-1133">Transmembrane helix</keyword>
<keyword evidence="3" id="KW-0328">Glycosyltransferase</keyword>
<keyword evidence="9" id="KW-1185">Reference proteome</keyword>
<keyword evidence="6" id="KW-0812">Transmembrane</keyword>
<dbReference type="EMBL" id="JBANQN010000001">
    <property type="protein sequence ID" value="KAK6803284.1"/>
    <property type="molecule type" value="Genomic_DNA"/>
</dbReference>
<reference evidence="8 9" key="1">
    <citation type="submission" date="2024-02" db="EMBL/GenBank/DDBJ databases">
        <title>de novo genome assembly of Solanum bulbocastanum strain 11H21.</title>
        <authorList>
            <person name="Hosaka A.J."/>
        </authorList>
    </citation>
    <scope>NUCLEOTIDE SEQUENCE [LARGE SCALE GENOMIC DNA]</scope>
    <source>
        <tissue evidence="8">Young leaves</tissue>
    </source>
</reference>
<dbReference type="PANTHER" id="PTHR11062:SF396">
    <property type="entry name" value="EXOSTOSIN GT47 DOMAIN-CONTAINING PROTEIN"/>
    <property type="match status" value="1"/>
</dbReference>
<evidence type="ECO:0000256" key="4">
    <source>
        <dbReference type="ARBA" id="ARBA00022968"/>
    </source>
</evidence>
<comment type="subcellular location">
    <subcellularLocation>
        <location evidence="1">Golgi apparatus membrane</location>
        <topology evidence="1">Single-pass type II membrane protein</topology>
    </subcellularLocation>
</comment>
<protein>
    <recommendedName>
        <fullName evidence="7">Exostosin GT47 domain-containing protein</fullName>
    </recommendedName>
</protein>
<evidence type="ECO:0000313" key="8">
    <source>
        <dbReference type="EMBL" id="KAK6803284.1"/>
    </source>
</evidence>
<organism evidence="8 9">
    <name type="scientific">Solanum bulbocastanum</name>
    <name type="common">Wild potato</name>
    <dbReference type="NCBI Taxonomy" id="147425"/>
    <lineage>
        <taxon>Eukaryota</taxon>
        <taxon>Viridiplantae</taxon>
        <taxon>Streptophyta</taxon>
        <taxon>Embryophyta</taxon>
        <taxon>Tracheophyta</taxon>
        <taxon>Spermatophyta</taxon>
        <taxon>Magnoliopsida</taxon>
        <taxon>eudicotyledons</taxon>
        <taxon>Gunneridae</taxon>
        <taxon>Pentapetalae</taxon>
        <taxon>asterids</taxon>
        <taxon>lamiids</taxon>
        <taxon>Solanales</taxon>
        <taxon>Solanaceae</taxon>
        <taxon>Solanoideae</taxon>
        <taxon>Solaneae</taxon>
        <taxon>Solanum</taxon>
    </lineage>
</organism>
<evidence type="ECO:0000256" key="5">
    <source>
        <dbReference type="ARBA" id="ARBA00023034"/>
    </source>
</evidence>
<comment type="caution">
    <text evidence="8">The sequence shown here is derived from an EMBL/GenBank/DDBJ whole genome shotgun (WGS) entry which is preliminary data.</text>
</comment>
<evidence type="ECO:0000256" key="3">
    <source>
        <dbReference type="ARBA" id="ARBA00022676"/>
    </source>
</evidence>
<dbReference type="InterPro" id="IPR004263">
    <property type="entry name" value="Exostosin"/>
</dbReference>
<dbReference type="PANTHER" id="PTHR11062">
    <property type="entry name" value="EXOSTOSIN HEPARAN SULFATE GLYCOSYLTRANSFERASE -RELATED"/>
    <property type="match status" value="1"/>
</dbReference>
<feature type="transmembrane region" description="Helical" evidence="6">
    <location>
        <begin position="35"/>
        <end position="59"/>
    </location>
</feature>
<evidence type="ECO:0000313" key="9">
    <source>
        <dbReference type="Proteomes" id="UP001371456"/>
    </source>
</evidence>
<evidence type="ECO:0000256" key="6">
    <source>
        <dbReference type="SAM" id="Phobius"/>
    </source>
</evidence>
<name>A0AAN8U4C8_SOLBU</name>
<dbReference type="GO" id="GO:0000139">
    <property type="term" value="C:Golgi membrane"/>
    <property type="evidence" value="ECO:0007669"/>
    <property type="project" value="UniProtKB-SubCell"/>
</dbReference>
<dbReference type="InterPro" id="IPR040911">
    <property type="entry name" value="Exostosin_GT47"/>
</dbReference>
<proteinExistence type="inferred from homology"/>
<dbReference type="GO" id="GO:0016757">
    <property type="term" value="F:glycosyltransferase activity"/>
    <property type="evidence" value="ECO:0007669"/>
    <property type="project" value="UniProtKB-KW"/>
</dbReference>
<evidence type="ECO:0000256" key="1">
    <source>
        <dbReference type="ARBA" id="ARBA00004323"/>
    </source>
</evidence>
<sequence>MVVPLSSSMNINGSTYILECAVRHKEQGEAPMASVMMFILIPTGLGVVSCLFILFYISFTSNFFIHSHQTHLTFNSTLNISFVGNPIIQTHTHVQFNGNHVNDNDVFHDRDAFVDNYKEMNRSLKIYVYPHQKGDPFSNVLLAVDFEPGGNYASESYFKKVLKMSHFITKDPSNADLFFLPFSIARLRHDPRVGINGIKDFIKSYIFNISHEYPYWNLTNGADHFYVACHSIGRFAMEKVVDVKINAIQVVCTSSYFVSAYIPHKDASLPQIWPRLGGNPNFAPYKRKKLGFFAGSLNSPVREKLLEWWGNDSDIFVHFGRLERSYTEELLGSKFCLHVKGYEVNTARIVDALFYGCVPVIIANHYDLPFADILDWKHFSVIVATLDIPLLKKILQGITQQEYLVLQSNVLKVREHFQWHVSPIDFDAFYMVMYELWLRRSSLRLQ</sequence>
<keyword evidence="3" id="KW-0808">Transferase</keyword>
<evidence type="ECO:0000259" key="7">
    <source>
        <dbReference type="Pfam" id="PF03016"/>
    </source>
</evidence>
<comment type="similarity">
    <text evidence="2">Belongs to the glycosyltransferase 47 family.</text>
</comment>
<keyword evidence="6" id="KW-0472">Membrane</keyword>
<gene>
    <name evidence="8" type="ORF">RDI58_001068</name>
</gene>
<dbReference type="AlphaFoldDB" id="A0AAN8U4C8"/>